<evidence type="ECO:0000256" key="2">
    <source>
        <dbReference type="ARBA" id="ARBA00006154"/>
    </source>
</evidence>
<dbReference type="InterPro" id="IPR002034">
    <property type="entry name" value="AIPM/Hcit_synth_CS"/>
</dbReference>
<feature type="domain" description="Pyruvate carboxyltransferase" evidence="8">
    <location>
        <begin position="11"/>
        <end position="262"/>
    </location>
</feature>
<dbReference type="PROSITE" id="PS00815">
    <property type="entry name" value="AIPM_HOMOCIT_SYNTH_1"/>
    <property type="match status" value="1"/>
</dbReference>
<evidence type="ECO:0000256" key="1">
    <source>
        <dbReference type="ARBA" id="ARBA00003050"/>
    </source>
</evidence>
<keyword evidence="5 7" id="KW-0808">Transferase</keyword>
<comment type="function">
    <text evidence="1">This protein is a Fe-Mo-cofactor biosynthetic component.</text>
</comment>
<organism evidence="9 10">
    <name type="scientific">Pseudomonas thivervalensis</name>
    <dbReference type="NCBI Taxonomy" id="86265"/>
    <lineage>
        <taxon>Bacteria</taxon>
        <taxon>Pseudomonadati</taxon>
        <taxon>Pseudomonadota</taxon>
        <taxon>Gammaproteobacteria</taxon>
        <taxon>Pseudomonadales</taxon>
        <taxon>Pseudomonadaceae</taxon>
        <taxon>Pseudomonas</taxon>
    </lineage>
</organism>
<dbReference type="InterPro" id="IPR013785">
    <property type="entry name" value="Aldolase_TIM"/>
</dbReference>
<dbReference type="CDD" id="cd07939">
    <property type="entry name" value="DRE_TIM_NifV"/>
    <property type="match status" value="1"/>
</dbReference>
<dbReference type="Pfam" id="PF22617">
    <property type="entry name" value="HCS_D2"/>
    <property type="match status" value="1"/>
</dbReference>
<comment type="similarity">
    <text evidence="2 7">Belongs to the alpha-IPM synthase/homocitrate synthase family.</text>
</comment>
<dbReference type="Gene3D" id="1.10.238.260">
    <property type="match status" value="1"/>
</dbReference>
<dbReference type="PANTHER" id="PTHR42880">
    <property type="entry name" value="HOMOCITRATE SYNTHASE"/>
    <property type="match status" value="1"/>
</dbReference>
<dbReference type="SUPFAM" id="SSF51569">
    <property type="entry name" value="Aldolase"/>
    <property type="match status" value="1"/>
</dbReference>
<dbReference type="GO" id="GO:0004410">
    <property type="term" value="F:homocitrate synthase activity"/>
    <property type="evidence" value="ECO:0007669"/>
    <property type="project" value="UniProtKB-EC"/>
</dbReference>
<accession>A0A2Z4ZT62</accession>
<gene>
    <name evidence="9" type="ORF">CEQ51_12140</name>
</gene>
<dbReference type="GO" id="GO:0019752">
    <property type="term" value="P:carboxylic acid metabolic process"/>
    <property type="evidence" value="ECO:0007669"/>
    <property type="project" value="InterPro"/>
</dbReference>
<dbReference type="Proteomes" id="UP000251666">
    <property type="component" value="Chromosome"/>
</dbReference>
<evidence type="ECO:0000256" key="4">
    <source>
        <dbReference type="ARBA" id="ARBA00020735"/>
    </source>
</evidence>
<dbReference type="EMBL" id="CP022202">
    <property type="protein sequence ID" value="AXA60786.1"/>
    <property type="molecule type" value="Genomic_DNA"/>
</dbReference>
<evidence type="ECO:0000256" key="6">
    <source>
        <dbReference type="ARBA" id="ARBA00048019"/>
    </source>
</evidence>
<dbReference type="PANTHER" id="PTHR42880:SF1">
    <property type="entry name" value="ISOPROPYLMALATE_HOMOCITRATE_CITRAMALATE SYNTHASE FAMILY PROTEIN"/>
    <property type="match status" value="1"/>
</dbReference>
<sequence length="386" mass="42383">MTGRSVMRNDIILEDTTLRDGEQAPGIAWARPQKLELLRALIEAGVRWIEVGIPKMGGDELSFVAQAREYAEQARLIAWNRGLYDDIEQSMALGYDAIHIGLPTSDIHLQSSVGKSREWVCQRAVELIKTAKDRGVFVSISAEDVGRTELPFLQEYAGRVHEAGADRLRLSDTIGILNPESYAERVRAAKQAAPIDLQCHCHNDFGLAVANTLAGLQAGARYFHVCVNGIGERAGMPDLAQTVLALKHLYGHDTGVDTTQLPRLSRLVSTLTKTTIEPWRPVVGANVFAHESGIHSNGTLKDSKSFEPIAPEEVGGQRRIVIGKHSGRAALAHVLGQQGVDYDEKRLNELLDHVRTLSITKSGEVLAEELVTLYRDLPEQGRSLPN</sequence>
<keyword evidence="10" id="KW-1185">Reference proteome</keyword>
<protein>
    <recommendedName>
        <fullName evidence="4">Homocitrate synthase</fullName>
        <ecNumber evidence="3">2.3.3.14</ecNumber>
    </recommendedName>
</protein>
<dbReference type="Pfam" id="PF00682">
    <property type="entry name" value="HMGL-like"/>
    <property type="match status" value="1"/>
</dbReference>
<dbReference type="KEGG" id="pthv:CE140_12295"/>
<evidence type="ECO:0000313" key="9">
    <source>
        <dbReference type="EMBL" id="AXA60786.1"/>
    </source>
</evidence>
<evidence type="ECO:0000256" key="5">
    <source>
        <dbReference type="ARBA" id="ARBA00022679"/>
    </source>
</evidence>
<dbReference type="PROSITE" id="PS50991">
    <property type="entry name" value="PYR_CT"/>
    <property type="match status" value="1"/>
</dbReference>
<dbReference type="AlphaFoldDB" id="A0A2Z4ZT62"/>
<dbReference type="InterPro" id="IPR000891">
    <property type="entry name" value="PYR_CT"/>
</dbReference>
<dbReference type="InterPro" id="IPR013477">
    <property type="entry name" value="NifV/FrbC"/>
</dbReference>
<evidence type="ECO:0000256" key="3">
    <source>
        <dbReference type="ARBA" id="ARBA00012974"/>
    </source>
</evidence>
<reference evidence="10" key="1">
    <citation type="journal article" date="2021" name="Front. Microbiol.">
        <title>Genomic Analysis of the 1-Aminocyclopropane-1-Carboxylate Deaminase-Producing Pseudomonas thivervalensis SC5 Reveals Its Multifaceted Roles in Soil and in Beneficial Interactions With Plants.</title>
        <authorList>
            <person name="Nascimento F.X."/>
            <person name="Uron P."/>
            <person name="Glick B.R."/>
            <person name="Giachini A."/>
            <person name="Rossi M.J."/>
        </authorList>
    </citation>
    <scope>NUCLEOTIDE SEQUENCE [LARGE SCALE GENOMIC DNA]</scope>
    <source>
        <strain evidence="10">PLM3</strain>
    </source>
</reference>
<name>A0A2Z4ZT62_9PSED</name>
<evidence type="ECO:0000259" key="8">
    <source>
        <dbReference type="PROSITE" id="PS50991"/>
    </source>
</evidence>
<comment type="catalytic activity">
    <reaction evidence="6">
        <text>acetyl-CoA + 2-oxoglutarate + H2O = (2R)-homocitrate + CoA + H(+)</text>
        <dbReference type="Rhea" id="RHEA:12929"/>
        <dbReference type="ChEBI" id="CHEBI:15377"/>
        <dbReference type="ChEBI" id="CHEBI:15378"/>
        <dbReference type="ChEBI" id="CHEBI:16810"/>
        <dbReference type="ChEBI" id="CHEBI:57287"/>
        <dbReference type="ChEBI" id="CHEBI:57288"/>
        <dbReference type="ChEBI" id="CHEBI:58884"/>
        <dbReference type="EC" id="2.3.3.14"/>
    </reaction>
</comment>
<evidence type="ECO:0000256" key="7">
    <source>
        <dbReference type="RuleBase" id="RU003523"/>
    </source>
</evidence>
<dbReference type="PROSITE" id="PS00816">
    <property type="entry name" value="AIPM_HOMOCIT_SYNTH_2"/>
    <property type="match status" value="1"/>
</dbReference>
<dbReference type="InterPro" id="IPR054691">
    <property type="entry name" value="LeuA/HCS_post-cat"/>
</dbReference>
<evidence type="ECO:0000313" key="10">
    <source>
        <dbReference type="Proteomes" id="UP000251666"/>
    </source>
</evidence>
<dbReference type="Gene3D" id="3.20.20.70">
    <property type="entry name" value="Aldolase class I"/>
    <property type="match status" value="1"/>
</dbReference>
<dbReference type="EC" id="2.3.3.14" evidence="3"/>
<proteinExistence type="inferred from homology"/>